<keyword evidence="3 6" id="KW-1133">Transmembrane helix</keyword>
<comment type="caution">
    <text evidence="8">The sequence shown here is derived from an EMBL/GenBank/DDBJ whole genome shotgun (WGS) entry which is preliminary data.</text>
</comment>
<evidence type="ECO:0000256" key="4">
    <source>
        <dbReference type="ARBA" id="ARBA00023136"/>
    </source>
</evidence>
<dbReference type="SUPFAM" id="SSF81321">
    <property type="entry name" value="Family A G protein-coupled receptor-like"/>
    <property type="match status" value="1"/>
</dbReference>
<keyword evidence="4 6" id="KW-0472">Membrane</keyword>
<proteinExistence type="predicted"/>
<evidence type="ECO:0000313" key="8">
    <source>
        <dbReference type="EMBL" id="GMH73478.1"/>
    </source>
</evidence>
<accession>A0A9W7AQY1</accession>
<dbReference type="InterPro" id="IPR017452">
    <property type="entry name" value="GPCR_Rhodpsn_7TM"/>
</dbReference>
<feature type="transmembrane region" description="Helical" evidence="6">
    <location>
        <begin position="55"/>
        <end position="77"/>
    </location>
</feature>
<dbReference type="GO" id="GO:0004930">
    <property type="term" value="F:G protein-coupled receptor activity"/>
    <property type="evidence" value="ECO:0007669"/>
    <property type="project" value="TreeGrafter"/>
</dbReference>
<feature type="transmembrane region" description="Helical" evidence="6">
    <location>
        <begin position="22"/>
        <end position="43"/>
    </location>
</feature>
<organism evidence="8 9">
    <name type="scientific">Triparma retinervis</name>
    <dbReference type="NCBI Taxonomy" id="2557542"/>
    <lineage>
        <taxon>Eukaryota</taxon>
        <taxon>Sar</taxon>
        <taxon>Stramenopiles</taxon>
        <taxon>Ochrophyta</taxon>
        <taxon>Bolidophyceae</taxon>
        <taxon>Parmales</taxon>
        <taxon>Triparmaceae</taxon>
        <taxon>Triparma</taxon>
    </lineage>
</organism>
<evidence type="ECO:0000259" key="7">
    <source>
        <dbReference type="PROSITE" id="PS50262"/>
    </source>
</evidence>
<dbReference type="GO" id="GO:0007189">
    <property type="term" value="P:adenylate cyclase-activating G protein-coupled receptor signaling pathway"/>
    <property type="evidence" value="ECO:0007669"/>
    <property type="project" value="TreeGrafter"/>
</dbReference>
<keyword evidence="2 6" id="KW-0812">Transmembrane</keyword>
<feature type="region of interest" description="Disordered" evidence="5">
    <location>
        <begin position="318"/>
        <end position="355"/>
    </location>
</feature>
<dbReference type="GO" id="GO:0005886">
    <property type="term" value="C:plasma membrane"/>
    <property type="evidence" value="ECO:0007669"/>
    <property type="project" value="TreeGrafter"/>
</dbReference>
<dbReference type="Gene3D" id="1.20.1070.10">
    <property type="entry name" value="Rhodopsin 7-helix transmembrane proteins"/>
    <property type="match status" value="1"/>
</dbReference>
<evidence type="ECO:0000256" key="2">
    <source>
        <dbReference type="ARBA" id="ARBA00022692"/>
    </source>
</evidence>
<feature type="transmembrane region" description="Helical" evidence="6">
    <location>
        <begin position="200"/>
        <end position="218"/>
    </location>
</feature>
<dbReference type="PROSITE" id="PS50262">
    <property type="entry name" value="G_PROTEIN_RECEP_F1_2"/>
    <property type="match status" value="1"/>
</dbReference>
<feature type="transmembrane region" description="Helical" evidence="6">
    <location>
        <begin position="140"/>
        <end position="161"/>
    </location>
</feature>
<gene>
    <name evidence="8" type="ORF">TrRE_jg4624</name>
</gene>
<evidence type="ECO:0000256" key="5">
    <source>
        <dbReference type="SAM" id="MobiDB-lite"/>
    </source>
</evidence>
<evidence type="ECO:0000256" key="3">
    <source>
        <dbReference type="ARBA" id="ARBA00022989"/>
    </source>
</evidence>
<feature type="transmembrane region" description="Helical" evidence="6">
    <location>
        <begin position="230"/>
        <end position="250"/>
    </location>
</feature>
<reference evidence="8" key="1">
    <citation type="submission" date="2022-07" db="EMBL/GenBank/DDBJ databases">
        <title>Genome analysis of Parmales, a sister group of diatoms, reveals the evolutionary specialization of diatoms from phago-mixotrophs to photoautotrophs.</title>
        <authorList>
            <person name="Ban H."/>
            <person name="Sato S."/>
            <person name="Yoshikawa S."/>
            <person name="Kazumasa Y."/>
            <person name="Nakamura Y."/>
            <person name="Ichinomiya M."/>
            <person name="Saitoh K."/>
            <person name="Sato N."/>
            <person name="Blanc-Mathieu R."/>
            <person name="Endo H."/>
            <person name="Kuwata A."/>
            <person name="Ogata H."/>
        </authorList>
    </citation>
    <scope>NUCLEOTIDE SEQUENCE</scope>
</reference>
<feature type="domain" description="G-protein coupled receptors family 1 profile" evidence="7">
    <location>
        <begin position="32"/>
        <end position="286"/>
    </location>
</feature>
<dbReference type="AlphaFoldDB" id="A0A9W7AQY1"/>
<evidence type="ECO:0000256" key="1">
    <source>
        <dbReference type="ARBA" id="ARBA00004141"/>
    </source>
</evidence>
<keyword evidence="9" id="KW-1185">Reference proteome</keyword>
<dbReference type="EMBL" id="BRXZ01002947">
    <property type="protein sequence ID" value="GMH73478.1"/>
    <property type="molecule type" value="Genomic_DNA"/>
</dbReference>
<evidence type="ECO:0000256" key="6">
    <source>
        <dbReference type="SAM" id="Phobius"/>
    </source>
</evidence>
<dbReference type="PANTHER" id="PTHR23112:SF47">
    <property type="entry name" value="G-PROTEIN COUPLED RECEPTOR 157"/>
    <property type="match status" value="1"/>
</dbReference>
<name>A0A9W7AQY1_9STRA</name>
<sequence length="355" mass="38763">MKESINTCVPDDRTNAINANTALVSSLFSVLGSSWIIYAHFASSKAQRRKTLRRLLCYLSLMDLLASSFYSLSPFIISSSSSSPIKSASMCNFQAVVTTFASMSSFLSTSLIGGYLYAAVSPGPHEARWKEALIQAMYKYPGKTFAVTCILVPLLLCLVVIGEGRFGYSSDFGEMWCWISTPPSSTTYDTFLWRMVAGKGVELLCFVLVTCTYVPTVLRMRKMSFDDSSAVTRISFVPGAFIILRLPSFIRTLMDLFTSPDQCSEVLSILQAIGDPSQGTVNGLIYATECFGRRKGFGDNNNDKGKIDMESAHESLLDSVIDSSRDEEAGGSWRGVNKDEEGTESSSGEEGYGGS</sequence>
<protein>
    <recommendedName>
        <fullName evidence="7">G-protein coupled receptors family 1 profile domain-containing protein</fullName>
    </recommendedName>
</protein>
<dbReference type="PANTHER" id="PTHR23112">
    <property type="entry name" value="G PROTEIN-COUPLED RECEPTOR 157-RELATED"/>
    <property type="match status" value="1"/>
</dbReference>
<feature type="transmembrane region" description="Helical" evidence="6">
    <location>
        <begin position="97"/>
        <end position="120"/>
    </location>
</feature>
<comment type="subcellular location">
    <subcellularLocation>
        <location evidence="1">Membrane</location>
        <topology evidence="1">Multi-pass membrane protein</topology>
    </subcellularLocation>
</comment>
<dbReference type="Proteomes" id="UP001165082">
    <property type="component" value="Unassembled WGS sequence"/>
</dbReference>
<dbReference type="OrthoDB" id="100006at2759"/>
<evidence type="ECO:0000313" key="9">
    <source>
        <dbReference type="Proteomes" id="UP001165082"/>
    </source>
</evidence>